<evidence type="ECO:0000259" key="9">
    <source>
        <dbReference type="Pfam" id="PF16528"/>
    </source>
</evidence>
<protein>
    <recommendedName>
        <fullName evidence="3">Exocyst complex component EXO84</fullName>
    </recommendedName>
</protein>
<comment type="similarity">
    <text evidence="2">Belongs to the EXO84 family.</text>
</comment>
<feature type="compositionally biased region" description="Low complexity" evidence="8">
    <location>
        <begin position="191"/>
        <end position="205"/>
    </location>
</feature>
<dbReference type="Gene3D" id="2.30.29.30">
    <property type="entry name" value="Pleckstrin-homology domain (PH domain)/Phosphotyrosine-binding domain (PTB)"/>
    <property type="match status" value="1"/>
</dbReference>
<keyword evidence="11" id="KW-1185">Reference proteome</keyword>
<organism evidence="10 11">
    <name type="scientific">Mycena rosella</name>
    <name type="common">Pink bonnet</name>
    <name type="synonym">Agaricus rosellus</name>
    <dbReference type="NCBI Taxonomy" id="1033263"/>
    <lineage>
        <taxon>Eukaryota</taxon>
        <taxon>Fungi</taxon>
        <taxon>Dikarya</taxon>
        <taxon>Basidiomycota</taxon>
        <taxon>Agaricomycotina</taxon>
        <taxon>Agaricomycetes</taxon>
        <taxon>Agaricomycetidae</taxon>
        <taxon>Agaricales</taxon>
        <taxon>Marasmiineae</taxon>
        <taxon>Mycenaceae</taxon>
        <taxon>Mycena</taxon>
    </lineage>
</organism>
<dbReference type="Gene3D" id="1.20.58.1210">
    <property type="entry name" value="Exo84p, N-terminal helical domain"/>
    <property type="match status" value="1"/>
</dbReference>
<evidence type="ECO:0000256" key="8">
    <source>
        <dbReference type="SAM" id="MobiDB-lite"/>
    </source>
</evidence>
<accession>A0AAD7CQC3</accession>
<feature type="compositionally biased region" description="Basic and acidic residues" evidence="8">
    <location>
        <begin position="1"/>
        <end position="12"/>
    </location>
</feature>
<dbReference type="SUPFAM" id="SSF74788">
    <property type="entry name" value="Cullin repeat-like"/>
    <property type="match status" value="1"/>
</dbReference>
<gene>
    <name evidence="10" type="ORF">B0H17DRAFT_1213376</name>
</gene>
<dbReference type="Pfam" id="PF25345">
    <property type="entry name" value="PH_EXO84"/>
    <property type="match status" value="1"/>
</dbReference>
<evidence type="ECO:0000313" key="11">
    <source>
        <dbReference type="Proteomes" id="UP001221757"/>
    </source>
</evidence>
<dbReference type="InterPro" id="IPR016159">
    <property type="entry name" value="Cullin_repeat-like_dom_sf"/>
</dbReference>
<dbReference type="Pfam" id="PF08700">
    <property type="entry name" value="VPS51_Exo84_N"/>
    <property type="match status" value="1"/>
</dbReference>
<dbReference type="InterPro" id="IPR032403">
    <property type="entry name" value="Exo84_C"/>
</dbReference>
<feature type="coiled-coil region" evidence="7">
    <location>
        <begin position="118"/>
        <end position="181"/>
    </location>
</feature>
<dbReference type="SUPFAM" id="SSF50729">
    <property type="entry name" value="PH domain-like"/>
    <property type="match status" value="1"/>
</dbReference>
<dbReference type="GO" id="GO:0006887">
    <property type="term" value="P:exocytosis"/>
    <property type="evidence" value="ECO:0007669"/>
    <property type="project" value="UniProtKB-KW"/>
</dbReference>
<dbReference type="InterPro" id="IPR033961">
    <property type="entry name" value="Exo84"/>
</dbReference>
<dbReference type="GO" id="GO:0006893">
    <property type="term" value="P:Golgi to plasma membrane transport"/>
    <property type="evidence" value="ECO:0007669"/>
    <property type="project" value="TreeGrafter"/>
</dbReference>
<dbReference type="Proteomes" id="UP001221757">
    <property type="component" value="Unassembled WGS sequence"/>
</dbReference>
<comment type="subcellular location">
    <subcellularLocation>
        <location evidence="1">Cytoplasmic vesicle</location>
        <location evidence="1">Secretory vesicle</location>
    </subcellularLocation>
</comment>
<dbReference type="InterPro" id="IPR042561">
    <property type="entry name" value="Exo84_C_1"/>
</dbReference>
<dbReference type="GO" id="GO:0030133">
    <property type="term" value="C:transport vesicle"/>
    <property type="evidence" value="ECO:0007669"/>
    <property type="project" value="UniProtKB-SubCell"/>
</dbReference>
<evidence type="ECO:0000256" key="3">
    <source>
        <dbReference type="ARBA" id="ARBA00021269"/>
    </source>
</evidence>
<keyword evidence="7" id="KW-0175">Coiled coil</keyword>
<feature type="compositionally biased region" description="Pro residues" evidence="8">
    <location>
        <begin position="716"/>
        <end position="743"/>
    </location>
</feature>
<evidence type="ECO:0000313" key="10">
    <source>
        <dbReference type="EMBL" id="KAJ7657983.1"/>
    </source>
</evidence>
<evidence type="ECO:0000256" key="2">
    <source>
        <dbReference type="ARBA" id="ARBA00007210"/>
    </source>
</evidence>
<name>A0AAD7CQC3_MYCRO</name>
<feature type="region of interest" description="Disordered" evidence="8">
    <location>
        <begin position="188"/>
        <end position="209"/>
    </location>
</feature>
<feature type="compositionally biased region" description="Basic and acidic residues" evidence="8">
    <location>
        <begin position="332"/>
        <end position="346"/>
    </location>
</feature>
<evidence type="ECO:0000256" key="1">
    <source>
        <dbReference type="ARBA" id="ARBA00004398"/>
    </source>
</evidence>
<evidence type="ECO:0000256" key="7">
    <source>
        <dbReference type="SAM" id="Coils"/>
    </source>
</evidence>
<dbReference type="PANTHER" id="PTHR21426:SF12">
    <property type="entry name" value="EXOCYST COMPLEX COMPONENT 8"/>
    <property type="match status" value="1"/>
</dbReference>
<sequence>MQSLRTRREPGKSQRQPARLAKPNGDAPTPRRDPRKSRVDDKIKKRMSMRYADISSPSDLNVPPIPAMPGVPSRTVGREQDEVVMDRTTGREDRGADDKKLLDKDDFDPDAFLKIKLANSTESEIKTLQSSLRNAKDDVSSDLQRNVFKNYAEFVLISKEISTLENEMLELKESLSEYKSMPSLLHIPDPTSTSSSGLSSYRRSSFAPTTPGRHVVGEVEGVIALNAATYKPTGKAKFVVLDDAVLVARRRRRTGGQEGRGGGGGDSDGKLVAERCWPLSEMLVLDTKDSPSMTNVFKIRHGKETHVFRTETPADKKSLLTQFRHVAEELSAKKRKEREGEHERRKSMWNGGGGDTSFGNADKMPAMPDWMADLASRGDLDGAAGSDAKEKAERDARWVGEWADELTVAIALREWEKATGLVETGKGKLSTTAPLAAKLPPLTAQLTAALLASLAQPTNRKSTVIALITLLLRLNAGPAARAAFLNMRSQVMRNHVRRIRFEGHIGAYVGDLAVVYFTGIKHTADWFLASFKENEVASAFIDWAKKQIEDYGELFRRQVYSSDVDPKVVEEALKITYSQSKKLLQEYGLDFRFLFSDVLSQHPKDAVKTAPTFTLRGHQVAKPPKHAPPASLSLASSNLTGPPASTAAFSTASTYSSDTTPTSSVFPNSLRDPPMTAREPPLIREPLAREPPLTASRSAFRGGGLPAAPLTIVPDFPSPAPRRARSPPPSAGLPVPVPSPSPRTPLTGARERPPRAPRVNPGAPPPPRSTNRPGSALSRPPVAVPQREGMI</sequence>
<feature type="compositionally biased region" description="Basic and acidic residues" evidence="8">
    <location>
        <begin position="76"/>
        <end position="97"/>
    </location>
</feature>
<reference evidence="10" key="1">
    <citation type="submission" date="2023-03" db="EMBL/GenBank/DDBJ databases">
        <title>Massive genome expansion in bonnet fungi (Mycena s.s.) driven by repeated elements and novel gene families across ecological guilds.</title>
        <authorList>
            <consortium name="Lawrence Berkeley National Laboratory"/>
            <person name="Harder C.B."/>
            <person name="Miyauchi S."/>
            <person name="Viragh M."/>
            <person name="Kuo A."/>
            <person name="Thoen E."/>
            <person name="Andreopoulos B."/>
            <person name="Lu D."/>
            <person name="Skrede I."/>
            <person name="Drula E."/>
            <person name="Henrissat B."/>
            <person name="Morin E."/>
            <person name="Kohler A."/>
            <person name="Barry K."/>
            <person name="LaButti K."/>
            <person name="Morin E."/>
            <person name="Salamov A."/>
            <person name="Lipzen A."/>
            <person name="Mereny Z."/>
            <person name="Hegedus B."/>
            <person name="Baldrian P."/>
            <person name="Stursova M."/>
            <person name="Weitz H."/>
            <person name="Taylor A."/>
            <person name="Grigoriev I.V."/>
            <person name="Nagy L.G."/>
            <person name="Martin F."/>
            <person name="Kauserud H."/>
        </authorList>
    </citation>
    <scope>NUCLEOTIDE SEQUENCE</scope>
    <source>
        <strain evidence="10">CBHHK067</strain>
    </source>
</reference>
<evidence type="ECO:0000256" key="5">
    <source>
        <dbReference type="ARBA" id="ARBA00022483"/>
    </source>
</evidence>
<evidence type="ECO:0000256" key="4">
    <source>
        <dbReference type="ARBA" id="ARBA00022448"/>
    </source>
</evidence>
<dbReference type="PANTHER" id="PTHR21426">
    <property type="entry name" value="EXOCYST COMPLEX COMPONENT 8"/>
    <property type="match status" value="1"/>
</dbReference>
<proteinExistence type="inferred from homology"/>
<feature type="region of interest" description="Disordered" evidence="8">
    <location>
        <begin position="1"/>
        <end position="97"/>
    </location>
</feature>
<dbReference type="GO" id="GO:0000145">
    <property type="term" value="C:exocyst"/>
    <property type="evidence" value="ECO:0007669"/>
    <property type="project" value="InterPro"/>
</dbReference>
<dbReference type="GO" id="GO:0015031">
    <property type="term" value="P:protein transport"/>
    <property type="evidence" value="ECO:0007669"/>
    <property type="project" value="UniProtKB-KW"/>
</dbReference>
<dbReference type="AlphaFoldDB" id="A0AAD7CQC3"/>
<keyword evidence="4" id="KW-0813">Transport</keyword>
<keyword evidence="6" id="KW-0653">Protein transport</keyword>
<dbReference type="Gene3D" id="1.20.58.1220">
    <property type="entry name" value="Exo84p, C-terminal helical domain"/>
    <property type="match status" value="1"/>
</dbReference>
<dbReference type="EMBL" id="JARKIE010000285">
    <property type="protein sequence ID" value="KAJ7657983.1"/>
    <property type="molecule type" value="Genomic_DNA"/>
</dbReference>
<dbReference type="InterPro" id="IPR042560">
    <property type="entry name" value="Exo84_C_2"/>
</dbReference>
<feature type="domain" description="Exocyst component Exo84 C-terminal" evidence="9">
    <location>
        <begin position="397"/>
        <end position="591"/>
    </location>
</feature>
<dbReference type="Pfam" id="PF16528">
    <property type="entry name" value="Exo84_C"/>
    <property type="match status" value="1"/>
</dbReference>
<dbReference type="InterPro" id="IPR011993">
    <property type="entry name" value="PH-like_dom_sf"/>
</dbReference>
<feature type="compositionally biased region" description="Basic and acidic residues" evidence="8">
    <location>
        <begin position="29"/>
        <end position="43"/>
    </location>
</feature>
<keyword evidence="5" id="KW-0268">Exocytosis</keyword>
<evidence type="ECO:0000256" key="6">
    <source>
        <dbReference type="ARBA" id="ARBA00022927"/>
    </source>
</evidence>
<feature type="compositionally biased region" description="Low complexity" evidence="8">
    <location>
        <begin position="628"/>
        <end position="664"/>
    </location>
</feature>
<feature type="region of interest" description="Disordered" evidence="8">
    <location>
        <begin position="332"/>
        <end position="356"/>
    </location>
</feature>
<feature type="region of interest" description="Disordered" evidence="8">
    <location>
        <begin position="618"/>
        <end position="791"/>
    </location>
</feature>
<comment type="caution">
    <text evidence="10">The sequence shown here is derived from an EMBL/GenBank/DDBJ whole genome shotgun (WGS) entry which is preliminary data.</text>
</comment>